<keyword evidence="3" id="KW-1003">Cell membrane</keyword>
<evidence type="ECO:0000256" key="6">
    <source>
        <dbReference type="ARBA" id="ARBA00023136"/>
    </source>
</evidence>
<sequence>MGGSLALSSTQPRPGSLRRPRAREALLAYGLIGPAVLVALLVAVIPLCYAVWLSLQDWYLLRSPVPRWGGLINYRQLLQDGTLWSAFGRTWVWTLGTVFVEVVLAVPLALLLNRDTPIARGASALILLPWVTPFVVLGFGWRFLLDSNVGPIHAALHAVGIAGSSSVLNDPVLAFATIIFISGWKGTPFLAIALLAALKAIPDELYEAAEVDGAGWPARFWHITVPAVRNTTVTMALVLGILAFYSFDLPWIMTKGGPQDATTVIGIAMYKAIFLDLRPAYGAAISVVMLVLLAIASLIALGARKEA</sequence>
<dbReference type="CDD" id="cd06261">
    <property type="entry name" value="TM_PBP2"/>
    <property type="match status" value="1"/>
</dbReference>
<feature type="transmembrane region" description="Helical" evidence="7">
    <location>
        <begin position="227"/>
        <end position="247"/>
    </location>
</feature>
<evidence type="ECO:0000256" key="4">
    <source>
        <dbReference type="ARBA" id="ARBA00022692"/>
    </source>
</evidence>
<dbReference type="InterPro" id="IPR051393">
    <property type="entry name" value="ABC_transporter_permease"/>
</dbReference>
<comment type="subcellular location">
    <subcellularLocation>
        <location evidence="1 7">Cell membrane</location>
        <topology evidence="1 7">Multi-pass membrane protein</topology>
    </subcellularLocation>
</comment>
<feature type="transmembrane region" description="Helical" evidence="7">
    <location>
        <begin position="26"/>
        <end position="52"/>
    </location>
</feature>
<evidence type="ECO:0000256" key="2">
    <source>
        <dbReference type="ARBA" id="ARBA00022448"/>
    </source>
</evidence>
<dbReference type="RefSeq" id="WP_307278238.1">
    <property type="nucleotide sequence ID" value="NZ_JAUSVX010000011.1"/>
</dbReference>
<comment type="caution">
    <text evidence="9">The sequence shown here is derived from an EMBL/GenBank/DDBJ whole genome shotgun (WGS) entry which is preliminary data.</text>
</comment>
<keyword evidence="2 7" id="KW-0813">Transport</keyword>
<dbReference type="PROSITE" id="PS50928">
    <property type="entry name" value="ABC_TM1"/>
    <property type="match status" value="1"/>
</dbReference>
<feature type="transmembrane region" description="Helical" evidence="7">
    <location>
        <begin position="280"/>
        <end position="303"/>
    </location>
</feature>
<organism evidence="9 10">
    <name type="scientific">Labrys wisconsinensis</name>
    <dbReference type="NCBI Taxonomy" id="425677"/>
    <lineage>
        <taxon>Bacteria</taxon>
        <taxon>Pseudomonadati</taxon>
        <taxon>Pseudomonadota</taxon>
        <taxon>Alphaproteobacteria</taxon>
        <taxon>Hyphomicrobiales</taxon>
        <taxon>Xanthobacteraceae</taxon>
        <taxon>Labrys</taxon>
    </lineage>
</organism>
<gene>
    <name evidence="9" type="ORF">QO011_005078</name>
</gene>
<dbReference type="SUPFAM" id="SSF161098">
    <property type="entry name" value="MetI-like"/>
    <property type="match status" value="1"/>
</dbReference>
<dbReference type="PANTHER" id="PTHR30193">
    <property type="entry name" value="ABC TRANSPORTER PERMEASE PROTEIN"/>
    <property type="match status" value="1"/>
</dbReference>
<evidence type="ECO:0000256" key="3">
    <source>
        <dbReference type="ARBA" id="ARBA00022475"/>
    </source>
</evidence>
<dbReference type="EMBL" id="JAUSVX010000011">
    <property type="protein sequence ID" value="MDQ0472049.1"/>
    <property type="molecule type" value="Genomic_DNA"/>
</dbReference>
<keyword evidence="6 7" id="KW-0472">Membrane</keyword>
<feature type="transmembrane region" description="Helical" evidence="7">
    <location>
        <begin position="172"/>
        <end position="198"/>
    </location>
</feature>
<evidence type="ECO:0000259" key="8">
    <source>
        <dbReference type="PROSITE" id="PS50928"/>
    </source>
</evidence>
<evidence type="ECO:0000256" key="1">
    <source>
        <dbReference type="ARBA" id="ARBA00004651"/>
    </source>
</evidence>
<dbReference type="PANTHER" id="PTHR30193:SF37">
    <property type="entry name" value="INNER MEMBRANE ABC TRANSPORTER PERMEASE PROTEIN YCJO"/>
    <property type="match status" value="1"/>
</dbReference>
<reference evidence="9 10" key="1">
    <citation type="submission" date="2023-07" db="EMBL/GenBank/DDBJ databases">
        <title>Genomic Encyclopedia of Type Strains, Phase IV (KMG-IV): sequencing the most valuable type-strain genomes for metagenomic binning, comparative biology and taxonomic classification.</title>
        <authorList>
            <person name="Goeker M."/>
        </authorList>
    </citation>
    <scope>NUCLEOTIDE SEQUENCE [LARGE SCALE GENOMIC DNA]</scope>
    <source>
        <strain evidence="9 10">DSM 19619</strain>
    </source>
</reference>
<dbReference type="Gene3D" id="1.10.3720.10">
    <property type="entry name" value="MetI-like"/>
    <property type="match status" value="1"/>
</dbReference>
<feature type="transmembrane region" description="Helical" evidence="7">
    <location>
        <begin position="124"/>
        <end position="144"/>
    </location>
</feature>
<evidence type="ECO:0000256" key="5">
    <source>
        <dbReference type="ARBA" id="ARBA00022989"/>
    </source>
</evidence>
<evidence type="ECO:0000256" key="7">
    <source>
        <dbReference type="RuleBase" id="RU363032"/>
    </source>
</evidence>
<comment type="similarity">
    <text evidence="7">Belongs to the binding-protein-dependent transport system permease family.</text>
</comment>
<proteinExistence type="inferred from homology"/>
<feature type="transmembrane region" description="Helical" evidence="7">
    <location>
        <begin position="91"/>
        <end position="112"/>
    </location>
</feature>
<keyword evidence="5 7" id="KW-1133">Transmembrane helix</keyword>
<dbReference type="Proteomes" id="UP001242480">
    <property type="component" value="Unassembled WGS sequence"/>
</dbReference>
<feature type="domain" description="ABC transmembrane type-1" evidence="8">
    <location>
        <begin position="87"/>
        <end position="300"/>
    </location>
</feature>
<accession>A0ABU0JFL3</accession>
<dbReference type="InterPro" id="IPR000515">
    <property type="entry name" value="MetI-like"/>
</dbReference>
<keyword evidence="9" id="KW-0762">Sugar transport</keyword>
<evidence type="ECO:0000313" key="10">
    <source>
        <dbReference type="Proteomes" id="UP001242480"/>
    </source>
</evidence>
<protein>
    <submittedName>
        <fullName evidence="9">ABC-type sugar transport system permease subunit</fullName>
    </submittedName>
</protein>
<dbReference type="InterPro" id="IPR035906">
    <property type="entry name" value="MetI-like_sf"/>
</dbReference>
<keyword evidence="10" id="KW-1185">Reference proteome</keyword>
<keyword evidence="4 7" id="KW-0812">Transmembrane</keyword>
<name>A0ABU0JFL3_9HYPH</name>
<evidence type="ECO:0000313" key="9">
    <source>
        <dbReference type="EMBL" id="MDQ0472049.1"/>
    </source>
</evidence>
<dbReference type="Pfam" id="PF00528">
    <property type="entry name" value="BPD_transp_1"/>
    <property type="match status" value="1"/>
</dbReference>